<comment type="caution">
    <text evidence="12">The sequence shown here is derived from an EMBL/GenBank/DDBJ whole genome shotgun (WGS) entry which is preliminary data.</text>
</comment>
<keyword evidence="8 10" id="KW-0648">Protein biosynthesis</keyword>
<dbReference type="GO" id="GO:0030956">
    <property type="term" value="C:glutamyl-tRNA(Gln) amidotransferase complex"/>
    <property type="evidence" value="ECO:0007669"/>
    <property type="project" value="InterPro"/>
</dbReference>
<dbReference type="PANTHER" id="PTHR11895">
    <property type="entry name" value="TRANSAMIDASE"/>
    <property type="match status" value="1"/>
</dbReference>
<dbReference type="Proteomes" id="UP000642829">
    <property type="component" value="Unassembled WGS sequence"/>
</dbReference>
<keyword evidence="5 10" id="KW-0436">Ligase</keyword>
<comment type="subunit">
    <text evidence="2 10">Heterotrimer of A, B and C subunits.</text>
</comment>
<dbReference type="GO" id="GO:0006412">
    <property type="term" value="P:translation"/>
    <property type="evidence" value="ECO:0007669"/>
    <property type="project" value="UniProtKB-UniRule"/>
</dbReference>
<evidence type="ECO:0000256" key="7">
    <source>
        <dbReference type="ARBA" id="ARBA00022840"/>
    </source>
</evidence>
<dbReference type="InterPro" id="IPR000120">
    <property type="entry name" value="Amidase"/>
</dbReference>
<dbReference type="InterPro" id="IPR020556">
    <property type="entry name" value="Amidase_CS"/>
</dbReference>
<feature type="domain" description="Amidase" evidence="11">
    <location>
        <begin position="25"/>
        <end position="467"/>
    </location>
</feature>
<dbReference type="InterPro" id="IPR036928">
    <property type="entry name" value="AS_sf"/>
</dbReference>
<organism evidence="12 13">
    <name type="scientific">Cerasicoccus arenae</name>
    <dbReference type="NCBI Taxonomy" id="424488"/>
    <lineage>
        <taxon>Bacteria</taxon>
        <taxon>Pseudomonadati</taxon>
        <taxon>Verrucomicrobiota</taxon>
        <taxon>Opitutia</taxon>
        <taxon>Puniceicoccales</taxon>
        <taxon>Cerasicoccaceae</taxon>
        <taxon>Cerasicoccus</taxon>
    </lineage>
</organism>
<dbReference type="NCBIfam" id="TIGR00132">
    <property type="entry name" value="gatA"/>
    <property type="match status" value="1"/>
</dbReference>
<dbReference type="InterPro" id="IPR004412">
    <property type="entry name" value="GatA"/>
</dbReference>
<dbReference type="GO" id="GO:0050567">
    <property type="term" value="F:glutaminyl-tRNA synthase (glutamine-hydrolyzing) activity"/>
    <property type="evidence" value="ECO:0007669"/>
    <property type="project" value="UniProtKB-UniRule"/>
</dbReference>
<dbReference type="HAMAP" id="MF_00120">
    <property type="entry name" value="GatA"/>
    <property type="match status" value="1"/>
</dbReference>
<feature type="active site" description="Charge relay system" evidence="10">
    <location>
        <position position="155"/>
    </location>
</feature>
<feature type="active site" description="Charge relay system" evidence="10">
    <location>
        <position position="80"/>
    </location>
</feature>
<protein>
    <recommendedName>
        <fullName evidence="4 10">Glutamyl-tRNA(Gln) amidotransferase subunit A</fullName>
        <shortName evidence="10">Glu-ADT subunit A</shortName>
        <ecNumber evidence="3 10">6.3.5.7</ecNumber>
    </recommendedName>
</protein>
<feature type="active site" description="Acyl-ester intermediate" evidence="10">
    <location>
        <position position="179"/>
    </location>
</feature>
<comment type="catalytic activity">
    <reaction evidence="9 10">
        <text>L-glutamyl-tRNA(Gln) + L-glutamine + ATP + H2O = L-glutaminyl-tRNA(Gln) + L-glutamate + ADP + phosphate + H(+)</text>
        <dbReference type="Rhea" id="RHEA:17521"/>
        <dbReference type="Rhea" id="RHEA-COMP:9681"/>
        <dbReference type="Rhea" id="RHEA-COMP:9684"/>
        <dbReference type="ChEBI" id="CHEBI:15377"/>
        <dbReference type="ChEBI" id="CHEBI:15378"/>
        <dbReference type="ChEBI" id="CHEBI:29985"/>
        <dbReference type="ChEBI" id="CHEBI:30616"/>
        <dbReference type="ChEBI" id="CHEBI:43474"/>
        <dbReference type="ChEBI" id="CHEBI:58359"/>
        <dbReference type="ChEBI" id="CHEBI:78520"/>
        <dbReference type="ChEBI" id="CHEBI:78521"/>
        <dbReference type="ChEBI" id="CHEBI:456216"/>
        <dbReference type="EC" id="6.3.5.7"/>
    </reaction>
</comment>
<reference evidence="12" key="1">
    <citation type="journal article" date="2014" name="Int. J. Syst. Evol. Microbiol.">
        <title>Complete genome sequence of Corynebacterium casei LMG S-19264T (=DSM 44701T), isolated from a smear-ripened cheese.</title>
        <authorList>
            <consortium name="US DOE Joint Genome Institute (JGI-PGF)"/>
            <person name="Walter F."/>
            <person name="Albersmeier A."/>
            <person name="Kalinowski J."/>
            <person name="Ruckert C."/>
        </authorList>
    </citation>
    <scope>NUCLEOTIDE SEQUENCE</scope>
    <source>
        <strain evidence="12">KCTC 12870</strain>
    </source>
</reference>
<name>A0A8J3DES0_9BACT</name>
<evidence type="ECO:0000256" key="3">
    <source>
        <dbReference type="ARBA" id="ARBA00012739"/>
    </source>
</evidence>
<dbReference type="EMBL" id="BMXG01000002">
    <property type="protein sequence ID" value="GHB92326.1"/>
    <property type="molecule type" value="Genomic_DNA"/>
</dbReference>
<evidence type="ECO:0000313" key="13">
    <source>
        <dbReference type="Proteomes" id="UP000642829"/>
    </source>
</evidence>
<evidence type="ECO:0000313" key="12">
    <source>
        <dbReference type="EMBL" id="GHB92326.1"/>
    </source>
</evidence>
<evidence type="ECO:0000256" key="8">
    <source>
        <dbReference type="ARBA" id="ARBA00022917"/>
    </source>
</evidence>
<dbReference type="AlphaFoldDB" id="A0A8J3DES0"/>
<dbReference type="GO" id="GO:0005524">
    <property type="term" value="F:ATP binding"/>
    <property type="evidence" value="ECO:0007669"/>
    <property type="project" value="UniProtKB-KW"/>
</dbReference>
<dbReference type="EC" id="6.3.5.7" evidence="3 10"/>
<evidence type="ECO:0000259" key="11">
    <source>
        <dbReference type="Pfam" id="PF01425"/>
    </source>
</evidence>
<dbReference type="Pfam" id="PF01425">
    <property type="entry name" value="Amidase"/>
    <property type="match status" value="1"/>
</dbReference>
<evidence type="ECO:0000256" key="10">
    <source>
        <dbReference type="HAMAP-Rule" id="MF_00120"/>
    </source>
</evidence>
<proteinExistence type="inferred from homology"/>
<keyword evidence="13" id="KW-1185">Reference proteome</keyword>
<dbReference type="PROSITE" id="PS00571">
    <property type="entry name" value="AMIDASES"/>
    <property type="match status" value="1"/>
</dbReference>
<comment type="similarity">
    <text evidence="1 10">Belongs to the amidase family. GatA subfamily.</text>
</comment>
<dbReference type="Gene3D" id="3.90.1300.10">
    <property type="entry name" value="Amidase signature (AS) domain"/>
    <property type="match status" value="1"/>
</dbReference>
<comment type="function">
    <text evidence="10">Allows the formation of correctly charged Gln-tRNA(Gln) through the transamidation of misacylated Glu-tRNA(Gln) in organisms which lack glutaminyl-tRNA synthetase. The reaction takes place in the presence of glutamine and ATP through an activated gamma-phospho-Glu-tRNA(Gln).</text>
</comment>
<evidence type="ECO:0000256" key="1">
    <source>
        <dbReference type="ARBA" id="ARBA00008069"/>
    </source>
</evidence>
<sequence length="486" mass="52440">MPELYESTAAELSTLLASGQTSAKEIMAAYLSRIEQVDGNVRAFNSYDHDDALRQADASDTRRREERAMGPLDGIPVALKDVIAVKDQPLTASSKMLKDFVSPYDSHVTELLKRQGAVLFGRLNLDEFAMGSSTENSGFQRTCNPWDLERIPGGSSGGSAAAIAACEAPLTLGSDTGGSIRQPAALCGVVGMKPTYGLVSRYGLIAFASSLDQIGPFAQTVEDAAILLQGIVGHDRRDSTSIKMAVPDYRAALKTDKKWRLGVPKEYFGEGLDAEVRAAVEAAIKTYEGLGHEIVEVSLPTTDLAVPVYYILAPAEASSNLSRYDGIRYGHRSSNAADAIDVYYKSRAEGFGPEVKRRIILGSYVLSSGYYDAYYLKAQKARTIIRNDFNSAFEQCDALLTPTAPTAAFKAGEKTNDPLSMYLSDIFTINVNLAGLPGVSVPCGFTSTGLPIGLQIIGKAFEEAEMLAIAHAYEQQHDWGKQRPSL</sequence>
<reference evidence="12" key="2">
    <citation type="submission" date="2020-09" db="EMBL/GenBank/DDBJ databases">
        <authorList>
            <person name="Sun Q."/>
            <person name="Kim S."/>
        </authorList>
    </citation>
    <scope>NUCLEOTIDE SEQUENCE</scope>
    <source>
        <strain evidence="12">KCTC 12870</strain>
    </source>
</reference>
<evidence type="ECO:0000256" key="2">
    <source>
        <dbReference type="ARBA" id="ARBA00011123"/>
    </source>
</evidence>
<keyword evidence="6 10" id="KW-0547">Nucleotide-binding</keyword>
<accession>A0A8J3DES0</accession>
<evidence type="ECO:0000256" key="9">
    <source>
        <dbReference type="ARBA" id="ARBA00047407"/>
    </source>
</evidence>
<dbReference type="PANTHER" id="PTHR11895:SF151">
    <property type="entry name" value="GLUTAMYL-TRNA(GLN) AMIDOTRANSFERASE SUBUNIT A"/>
    <property type="match status" value="1"/>
</dbReference>
<dbReference type="SUPFAM" id="SSF75304">
    <property type="entry name" value="Amidase signature (AS) enzymes"/>
    <property type="match status" value="1"/>
</dbReference>
<dbReference type="InterPro" id="IPR023631">
    <property type="entry name" value="Amidase_dom"/>
</dbReference>
<evidence type="ECO:0000256" key="5">
    <source>
        <dbReference type="ARBA" id="ARBA00022598"/>
    </source>
</evidence>
<gene>
    <name evidence="10 12" type="primary">gatA</name>
    <name evidence="12" type="ORF">GCM10007047_04260</name>
</gene>
<keyword evidence="7 10" id="KW-0067">ATP-binding</keyword>
<dbReference type="RefSeq" id="WP_189511391.1">
    <property type="nucleotide sequence ID" value="NZ_BMXG01000002.1"/>
</dbReference>
<evidence type="ECO:0000256" key="6">
    <source>
        <dbReference type="ARBA" id="ARBA00022741"/>
    </source>
</evidence>
<evidence type="ECO:0000256" key="4">
    <source>
        <dbReference type="ARBA" id="ARBA00014428"/>
    </source>
</evidence>